<dbReference type="AlphaFoldDB" id="A0A7J0G2G9"/>
<evidence type="ECO:0000313" key="1">
    <source>
        <dbReference type="EMBL" id="GFZ04986.1"/>
    </source>
</evidence>
<organism evidence="1 2">
    <name type="scientific">Actinidia rufa</name>
    <dbReference type="NCBI Taxonomy" id="165716"/>
    <lineage>
        <taxon>Eukaryota</taxon>
        <taxon>Viridiplantae</taxon>
        <taxon>Streptophyta</taxon>
        <taxon>Embryophyta</taxon>
        <taxon>Tracheophyta</taxon>
        <taxon>Spermatophyta</taxon>
        <taxon>Magnoliopsida</taxon>
        <taxon>eudicotyledons</taxon>
        <taxon>Gunneridae</taxon>
        <taxon>Pentapetalae</taxon>
        <taxon>asterids</taxon>
        <taxon>Ericales</taxon>
        <taxon>Actinidiaceae</taxon>
        <taxon>Actinidia</taxon>
    </lineage>
</organism>
<comment type="caution">
    <text evidence="1">The sequence shown here is derived from an EMBL/GenBank/DDBJ whole genome shotgun (WGS) entry which is preliminary data.</text>
</comment>
<proteinExistence type="predicted"/>
<evidence type="ECO:0000313" key="2">
    <source>
        <dbReference type="Proteomes" id="UP000585474"/>
    </source>
</evidence>
<keyword evidence="2" id="KW-1185">Reference proteome</keyword>
<sequence>MELISSNIHFVKCRGEQDIRRTPVVNQDPLHIEIGDGNRDDQCVVMGEMQASKVIIGESDGLLETILGVMPMVLVELTILIFVPFTGVDLDLPRPLYELLMFDLCEYLDYGSIKMRLLSFVIFSSSPFVLGLNQFFYGNVLVSFALEGRLGLKNTYGKGVE</sequence>
<dbReference type="Proteomes" id="UP000585474">
    <property type="component" value="Unassembled WGS sequence"/>
</dbReference>
<reference evidence="1 2" key="1">
    <citation type="submission" date="2019-07" db="EMBL/GenBank/DDBJ databases">
        <title>De Novo Assembly of kiwifruit Actinidia rufa.</title>
        <authorList>
            <person name="Sugita-Konishi S."/>
            <person name="Sato K."/>
            <person name="Mori E."/>
            <person name="Abe Y."/>
            <person name="Kisaki G."/>
            <person name="Hamano K."/>
            <person name="Suezawa K."/>
            <person name="Otani M."/>
            <person name="Fukuda T."/>
            <person name="Manabe T."/>
            <person name="Gomi K."/>
            <person name="Tabuchi M."/>
            <person name="Akimitsu K."/>
            <person name="Kataoka I."/>
        </authorList>
    </citation>
    <scope>NUCLEOTIDE SEQUENCE [LARGE SCALE GENOMIC DNA]</scope>
    <source>
        <strain evidence="2">cv. Fuchu</strain>
    </source>
</reference>
<protein>
    <submittedName>
        <fullName evidence="1">Uncharacterized protein</fullName>
    </submittedName>
</protein>
<accession>A0A7J0G2G9</accession>
<gene>
    <name evidence="1" type="ORF">Acr_17g0005580</name>
</gene>
<dbReference type="EMBL" id="BJWL01000017">
    <property type="protein sequence ID" value="GFZ04986.1"/>
    <property type="molecule type" value="Genomic_DNA"/>
</dbReference>
<name>A0A7J0G2G9_9ERIC</name>